<dbReference type="InterPro" id="IPR014044">
    <property type="entry name" value="CAP_dom"/>
</dbReference>
<reference evidence="3 4" key="1">
    <citation type="submission" date="2019-06" db="EMBL/GenBank/DDBJ databases">
        <title>Discovery of a novel chromosome fission-fusion reversal in muntjac.</title>
        <authorList>
            <person name="Mudd A.B."/>
            <person name="Bredeson J.V."/>
            <person name="Baum R."/>
            <person name="Hockemeyer D."/>
            <person name="Rokhsar D.S."/>
        </authorList>
    </citation>
    <scope>NUCLEOTIDE SEQUENCE [LARGE SCALE GENOMIC DNA]</scope>
    <source>
        <strain evidence="3">UTSW_UCB_Mm</strain>
        <tissue evidence="3">Fibroblast cell line</tissue>
    </source>
</reference>
<proteinExistence type="predicted"/>
<evidence type="ECO:0000313" key="3">
    <source>
        <dbReference type="EMBL" id="KAB0360255.1"/>
    </source>
</evidence>
<feature type="signal peptide" evidence="1">
    <location>
        <begin position="1"/>
        <end position="21"/>
    </location>
</feature>
<evidence type="ECO:0000259" key="2">
    <source>
        <dbReference type="SMART" id="SM00198"/>
    </source>
</evidence>
<dbReference type="InterPro" id="IPR018244">
    <property type="entry name" value="Allrgn_V5/Tpx1_CS"/>
</dbReference>
<dbReference type="Pfam" id="PF00188">
    <property type="entry name" value="CAP"/>
    <property type="match status" value="1"/>
</dbReference>
<keyword evidence="1" id="KW-0732">Signal</keyword>
<dbReference type="InterPro" id="IPR001283">
    <property type="entry name" value="CRISP-related"/>
</dbReference>
<feature type="domain" description="SCP" evidence="2">
    <location>
        <begin position="65"/>
        <end position="183"/>
    </location>
</feature>
<dbReference type="SUPFAM" id="SSF55797">
    <property type="entry name" value="PR-1-like"/>
    <property type="match status" value="1"/>
</dbReference>
<evidence type="ECO:0000313" key="4">
    <source>
        <dbReference type="Proteomes" id="UP000326458"/>
    </source>
</evidence>
<gene>
    <name evidence="3" type="ORF">FD754_004411</name>
</gene>
<sequence>MIAISAVSSALLFSLLCEASAVVLLNSTDSSPPTNNFTDIEAALEAQLDSADIPKTRRKRYISQNDMIAILDYHNQVRGKVFPPAANMEYMVREIYRSILQLVKPWYDEVKDYAFPYPQDCNPRCPMRCFGPMCTHYTQMVWATSNRIGCAIHTCQNMNVWGAVWRRAVYLVCNYAPKGNWIGEAPYKVGVPCSACPPSYGGSCTDNLCFPGVTSNYLYWFK</sequence>
<evidence type="ECO:0000256" key="1">
    <source>
        <dbReference type="SAM" id="SignalP"/>
    </source>
</evidence>
<feature type="chain" id="PRO_5024357591" description="SCP domain-containing protein" evidence="1">
    <location>
        <begin position="22"/>
        <end position="222"/>
    </location>
</feature>
<dbReference type="AlphaFoldDB" id="A0A5N3WHS2"/>
<dbReference type="PRINTS" id="PR00837">
    <property type="entry name" value="V5TPXLIKE"/>
</dbReference>
<comment type="caution">
    <text evidence="3">The sequence shown here is derived from an EMBL/GenBank/DDBJ whole genome shotgun (WGS) entry which is preliminary data.</text>
</comment>
<keyword evidence="4" id="KW-1185">Reference proteome</keyword>
<dbReference type="Proteomes" id="UP000326458">
    <property type="component" value="Unassembled WGS sequence"/>
</dbReference>
<accession>A0A5N3WHS2</accession>
<dbReference type="FunFam" id="3.40.33.10:FF:000001">
    <property type="entry name" value="Cysteine-rich secretory protein LCCL domain containing 1"/>
    <property type="match status" value="1"/>
</dbReference>
<name>A0A5N3WHS2_MUNMU</name>
<protein>
    <recommendedName>
        <fullName evidence="2">SCP domain-containing protein</fullName>
    </recommendedName>
</protein>
<dbReference type="PANTHER" id="PTHR10334">
    <property type="entry name" value="CYSTEINE-RICH SECRETORY PROTEIN-RELATED"/>
    <property type="match status" value="1"/>
</dbReference>
<dbReference type="EMBL" id="VCEA01000001">
    <property type="protein sequence ID" value="KAB0360255.1"/>
    <property type="molecule type" value="Genomic_DNA"/>
</dbReference>
<dbReference type="Gene3D" id="3.40.33.10">
    <property type="entry name" value="CAP"/>
    <property type="match status" value="1"/>
</dbReference>
<organism evidence="3 4">
    <name type="scientific">Muntiacus muntjak</name>
    <name type="common">Barking deer</name>
    <name type="synonym">Indian muntjac</name>
    <dbReference type="NCBI Taxonomy" id="9888"/>
    <lineage>
        <taxon>Eukaryota</taxon>
        <taxon>Metazoa</taxon>
        <taxon>Chordata</taxon>
        <taxon>Craniata</taxon>
        <taxon>Vertebrata</taxon>
        <taxon>Euteleostomi</taxon>
        <taxon>Mammalia</taxon>
        <taxon>Eutheria</taxon>
        <taxon>Laurasiatheria</taxon>
        <taxon>Artiodactyla</taxon>
        <taxon>Ruminantia</taxon>
        <taxon>Pecora</taxon>
        <taxon>Cervidae</taxon>
        <taxon>Muntiacinae</taxon>
        <taxon>Muntiacus</taxon>
    </lineage>
</organism>
<dbReference type="SMART" id="SM00198">
    <property type="entry name" value="SCP"/>
    <property type="match status" value="1"/>
</dbReference>
<dbReference type="PROSITE" id="PS01010">
    <property type="entry name" value="CRISP_2"/>
    <property type="match status" value="1"/>
</dbReference>
<dbReference type="InterPro" id="IPR035940">
    <property type="entry name" value="CAP_sf"/>
</dbReference>
<dbReference type="GO" id="GO:0005576">
    <property type="term" value="C:extracellular region"/>
    <property type="evidence" value="ECO:0007669"/>
    <property type="project" value="InterPro"/>
</dbReference>